<feature type="transmembrane region" description="Helical" evidence="11">
    <location>
        <begin position="603"/>
        <end position="626"/>
    </location>
</feature>
<evidence type="ECO:0000256" key="3">
    <source>
        <dbReference type="ARBA" id="ARBA00022448"/>
    </source>
</evidence>
<keyword evidence="9 11" id="KW-0472">Membrane</keyword>
<feature type="transmembrane region" description="Helical" evidence="11">
    <location>
        <begin position="458"/>
        <end position="481"/>
    </location>
</feature>
<dbReference type="Proteomes" id="UP000095255">
    <property type="component" value="Unassembled WGS sequence"/>
</dbReference>
<feature type="transmembrane region" description="Helical" evidence="11">
    <location>
        <begin position="633"/>
        <end position="652"/>
    </location>
</feature>
<feature type="transmembrane region" description="Helical" evidence="11">
    <location>
        <begin position="305"/>
        <end position="329"/>
    </location>
</feature>
<feature type="domain" description="NADH-Ubiquinone oxidoreductase (complex I) chain 5 N-terminal" evidence="13">
    <location>
        <begin position="46"/>
        <end position="93"/>
    </location>
</feature>
<proteinExistence type="inferred from homology"/>
<feature type="transmembrane region" description="Helical" evidence="11">
    <location>
        <begin position="388"/>
        <end position="418"/>
    </location>
</feature>
<evidence type="ECO:0000259" key="13">
    <source>
        <dbReference type="Pfam" id="PF00662"/>
    </source>
</evidence>
<feature type="transmembrane region" description="Helical" evidence="11">
    <location>
        <begin position="280"/>
        <end position="299"/>
    </location>
</feature>
<dbReference type="Pfam" id="PF00361">
    <property type="entry name" value="Proton_antipo_M"/>
    <property type="match status" value="1"/>
</dbReference>
<feature type="transmembrane region" description="Helical" evidence="11">
    <location>
        <begin position="572"/>
        <end position="591"/>
    </location>
</feature>
<protein>
    <recommendedName>
        <fullName evidence="18">Na+/H+ antiporter subunit A</fullName>
    </recommendedName>
</protein>
<dbReference type="AlphaFoldDB" id="A0A1E5L3H0"/>
<comment type="caution">
    <text evidence="16">The sequence shown here is derived from an EMBL/GenBank/DDBJ whole genome shotgun (WGS) entry which is preliminary data.</text>
</comment>
<dbReference type="GO" id="GO:0015297">
    <property type="term" value="F:antiporter activity"/>
    <property type="evidence" value="ECO:0007669"/>
    <property type="project" value="UniProtKB-KW"/>
</dbReference>
<reference evidence="16 17" key="1">
    <citation type="submission" date="2016-09" db="EMBL/GenBank/DDBJ databases">
        <title>Desulfuribacillus arsenicus sp. nov., an obligately anaerobic, dissimilatory arsenic- and antimonate-reducing bacterium isolated from anoxic sediments.</title>
        <authorList>
            <person name="Abin C.A."/>
            <person name="Hollibaugh J.T."/>
        </authorList>
    </citation>
    <scope>NUCLEOTIDE SEQUENCE [LARGE SCALE GENOMIC DNA]</scope>
    <source>
        <strain evidence="16 17">MLFW-2</strain>
    </source>
</reference>
<feature type="transmembrane region" description="Helical" evidence="11">
    <location>
        <begin position="12"/>
        <end position="28"/>
    </location>
</feature>
<dbReference type="Gene3D" id="1.20.120.1200">
    <property type="entry name" value="NADH-ubiquinone/plastoquinone oxidoreductase chain 6, subunit NuoJ"/>
    <property type="match status" value="1"/>
</dbReference>
<keyword evidence="6 10" id="KW-0812">Transmembrane</keyword>
<feature type="transmembrane region" description="Helical" evidence="11">
    <location>
        <begin position="62"/>
        <end position="83"/>
    </location>
</feature>
<feature type="transmembrane region" description="Helical" evidence="11">
    <location>
        <begin position="113"/>
        <end position="134"/>
    </location>
</feature>
<feature type="domain" description="NADH:quinone oxidoreductase/Mrp antiporter transmembrane" evidence="12">
    <location>
        <begin position="109"/>
        <end position="385"/>
    </location>
</feature>
<evidence type="ECO:0000256" key="6">
    <source>
        <dbReference type="ARBA" id="ARBA00022692"/>
    </source>
</evidence>
<feature type="domain" description="MrpA C-terminal/MbhE" evidence="15">
    <location>
        <begin position="697"/>
        <end position="776"/>
    </location>
</feature>
<organism evidence="16 17">
    <name type="scientific">Desulfuribacillus stibiiarsenatis</name>
    <dbReference type="NCBI Taxonomy" id="1390249"/>
    <lineage>
        <taxon>Bacteria</taxon>
        <taxon>Bacillati</taxon>
        <taxon>Bacillota</taxon>
        <taxon>Desulfuribacillia</taxon>
        <taxon>Desulfuribacillales</taxon>
        <taxon>Desulfuribacillaceae</taxon>
        <taxon>Desulfuribacillus</taxon>
    </lineage>
</organism>
<gene>
    <name evidence="16" type="ORF">BHU72_08760</name>
</gene>
<keyword evidence="7 11" id="KW-1133">Transmembrane helix</keyword>
<keyword evidence="8" id="KW-0406">Ion transport</keyword>
<dbReference type="OrthoDB" id="9807568at2"/>
<dbReference type="GO" id="GO:0005886">
    <property type="term" value="C:plasma membrane"/>
    <property type="evidence" value="ECO:0007669"/>
    <property type="project" value="UniProtKB-SubCell"/>
</dbReference>
<evidence type="ECO:0000256" key="10">
    <source>
        <dbReference type="RuleBase" id="RU000320"/>
    </source>
</evidence>
<feature type="transmembrane region" description="Helical" evidence="11">
    <location>
        <begin position="146"/>
        <end position="168"/>
    </location>
</feature>
<evidence type="ECO:0000256" key="2">
    <source>
        <dbReference type="ARBA" id="ARBA00008483"/>
    </source>
</evidence>
<feature type="transmembrane region" description="Helical" evidence="11">
    <location>
        <begin position="252"/>
        <end position="273"/>
    </location>
</feature>
<keyword evidence="3" id="KW-0813">Transport</keyword>
<name>A0A1E5L3H0_9FIRM</name>
<dbReference type="PANTHER" id="PTHR43373:SF1">
    <property type="entry name" value="NA(+)_H(+) ANTIPORTER SUBUNIT A"/>
    <property type="match status" value="1"/>
</dbReference>
<evidence type="ECO:0000313" key="16">
    <source>
        <dbReference type="EMBL" id="OEH84672.1"/>
    </source>
</evidence>
<dbReference type="InterPro" id="IPR050616">
    <property type="entry name" value="CPA3_Na-H_Antiporter_A"/>
</dbReference>
<evidence type="ECO:0000256" key="8">
    <source>
        <dbReference type="ARBA" id="ARBA00023065"/>
    </source>
</evidence>
<evidence type="ECO:0000256" key="7">
    <source>
        <dbReference type="ARBA" id="ARBA00022989"/>
    </source>
</evidence>
<comment type="subcellular location">
    <subcellularLocation>
        <location evidence="1">Cell membrane</location>
        <topology evidence="1">Multi-pass membrane protein</topology>
    </subcellularLocation>
    <subcellularLocation>
        <location evidence="10">Membrane</location>
        <topology evidence="10">Multi-pass membrane protein</topology>
    </subcellularLocation>
</comment>
<keyword evidence="4" id="KW-0050">Antiport</keyword>
<dbReference type="STRING" id="1390249.BHU72_08760"/>
<evidence type="ECO:0000256" key="5">
    <source>
        <dbReference type="ARBA" id="ARBA00022475"/>
    </source>
</evidence>
<dbReference type="InterPro" id="IPR025383">
    <property type="entry name" value="MrpA_C/MbhD"/>
</dbReference>
<keyword evidence="17" id="KW-1185">Reference proteome</keyword>
<feature type="transmembrane region" description="Helical" evidence="11">
    <location>
        <begin position="225"/>
        <end position="246"/>
    </location>
</feature>
<dbReference type="InterPro" id="IPR001750">
    <property type="entry name" value="ND/Mrp_TM"/>
</dbReference>
<evidence type="ECO:0000313" key="17">
    <source>
        <dbReference type="Proteomes" id="UP000095255"/>
    </source>
</evidence>
<evidence type="ECO:0000256" key="4">
    <source>
        <dbReference type="ARBA" id="ARBA00022449"/>
    </source>
</evidence>
<comment type="similarity">
    <text evidence="2">Belongs to the CPA3 antiporters (TC 2.A.63) subunit A family.</text>
</comment>
<dbReference type="Pfam" id="PF20501">
    <property type="entry name" value="MbhE"/>
    <property type="match status" value="1"/>
</dbReference>
<dbReference type="EMBL" id="MJAT01000037">
    <property type="protein sequence ID" value="OEH84672.1"/>
    <property type="molecule type" value="Genomic_DNA"/>
</dbReference>
<dbReference type="InterPro" id="IPR046806">
    <property type="entry name" value="MrpA_C/MbhE"/>
</dbReference>
<dbReference type="InterPro" id="IPR001516">
    <property type="entry name" value="Proton_antipo_N"/>
</dbReference>
<dbReference type="Pfam" id="PF00662">
    <property type="entry name" value="Proton_antipo_N"/>
    <property type="match status" value="1"/>
</dbReference>
<feature type="domain" description="MrpA C-terminal/MbhD" evidence="14">
    <location>
        <begin position="617"/>
        <end position="681"/>
    </location>
</feature>
<feature type="transmembrane region" description="Helical" evidence="11">
    <location>
        <begin position="759"/>
        <end position="775"/>
    </location>
</feature>
<feature type="transmembrane region" description="Helical" evidence="11">
    <location>
        <begin position="508"/>
        <end position="526"/>
    </location>
</feature>
<evidence type="ECO:0000256" key="9">
    <source>
        <dbReference type="ARBA" id="ARBA00023136"/>
    </source>
</evidence>
<feature type="transmembrane region" description="Helical" evidence="11">
    <location>
        <begin position="90"/>
        <end position="107"/>
    </location>
</feature>
<keyword evidence="5" id="KW-1003">Cell membrane</keyword>
<evidence type="ECO:0008006" key="18">
    <source>
        <dbReference type="Google" id="ProtNLM"/>
    </source>
</evidence>
<dbReference type="PANTHER" id="PTHR43373">
    <property type="entry name" value="NA(+)/H(+) ANTIPORTER SUBUNIT"/>
    <property type="match status" value="1"/>
</dbReference>
<feature type="transmembrane region" description="Helical" evidence="11">
    <location>
        <begin position="350"/>
        <end position="368"/>
    </location>
</feature>
<evidence type="ECO:0000259" key="12">
    <source>
        <dbReference type="Pfam" id="PF00361"/>
    </source>
</evidence>
<evidence type="ECO:0000259" key="15">
    <source>
        <dbReference type="Pfam" id="PF20501"/>
    </source>
</evidence>
<feature type="transmembrane region" description="Helical" evidence="11">
    <location>
        <begin position="691"/>
        <end position="713"/>
    </location>
</feature>
<sequence>MVARYTKGIHPGWLALPVPIVLVSYFFSKLPQISAGKPFHEIWEWVPSMGISFDLYLDGLSVLFTLLITGIGSLVVLYSIFYLHGEDKRPSFYVYILLFMGAMLGVVTSNNILLLYVFWELTSFSSFLLIGFWHHRQESRRAAMQSSLFTVTGGFIMLVGIALLYVVTGTFDIREMSAMGDMVKSHALYIPILLTFLIGAFTKSAQVPFHIWLPNAMEAPTPVSAYLHSATMVKAGIFLLAKLSLILAGTPLWFLLVAGFGITTMALGSYLAVKATDLKRILAFSTVSQLGMVVTMLGFSIEAAIIAGMFHLLNHATFKGSLFMMIGIIDHQTGTRDIRYLSGLKKLMPISFAVTLIGSLSMAGIPPFNGFLSKEMFFESSLMLKDLGFGFIDVVAPIFPILAVAASIFTLIYSFIIFHKVFFGELKTGDGESKVDHESDGHHDDHHGHHGEVKEAGIGLLLSPVILVSLVVVIGIFPGLVDMTIVAPAASAVLGTTVDVHVSHWHGFNLPIVMSLIVVGVGYFLYRNLEQLKKFQERITTPVDLDDWYDQSIVGVERLSNAIMGRQLTGLLRDYVAFIMVGILLMIGWGISQAGGINLKLEAYSIITIYEFLVASFMVIGTLTVVFTGSRKAAVIALGLTGYSMSLMFVFFRAPDLALTQLIVETVIVVLFLLVLYHLPKQRICQSGRKGPINATNAIIASASGLIVTILAISAHNTRLFEASIAQWYLENSYPLAHGSNVVNVILVDFRGFDTFGEIAVWSLAALGVVTLIKYRKNGNRKEATNHEN</sequence>
<dbReference type="InterPro" id="IPR042106">
    <property type="entry name" value="Nuo/plastoQ_OxRdtase_6_NuoJ"/>
</dbReference>
<dbReference type="PRINTS" id="PR01434">
    <property type="entry name" value="NADHDHGNASE5"/>
</dbReference>
<evidence type="ECO:0000256" key="1">
    <source>
        <dbReference type="ARBA" id="ARBA00004651"/>
    </source>
</evidence>
<evidence type="ECO:0000256" key="11">
    <source>
        <dbReference type="SAM" id="Phobius"/>
    </source>
</evidence>
<evidence type="ECO:0000259" key="14">
    <source>
        <dbReference type="Pfam" id="PF13244"/>
    </source>
</evidence>
<dbReference type="Pfam" id="PF13244">
    <property type="entry name" value="MbhD"/>
    <property type="match status" value="1"/>
</dbReference>
<dbReference type="GO" id="GO:0006811">
    <property type="term" value="P:monoatomic ion transport"/>
    <property type="evidence" value="ECO:0007669"/>
    <property type="project" value="UniProtKB-KW"/>
</dbReference>
<feature type="transmembrane region" description="Helical" evidence="11">
    <location>
        <begin position="188"/>
        <end position="213"/>
    </location>
</feature>
<accession>A0A1E5L3H0</accession>
<feature type="transmembrane region" description="Helical" evidence="11">
    <location>
        <begin position="658"/>
        <end position="679"/>
    </location>
</feature>